<comment type="function">
    <text evidence="2">Binds amino acids.</text>
</comment>
<evidence type="ECO:0000256" key="2">
    <source>
        <dbReference type="RuleBase" id="RU369043"/>
    </source>
</evidence>
<reference evidence="4 5" key="1">
    <citation type="journal article" date="2018" name="Mol. Plant">
        <title>The genome of Artemisia annua provides insight into the evolution of Asteraceae family and artemisinin biosynthesis.</title>
        <authorList>
            <person name="Shen Q."/>
            <person name="Zhang L."/>
            <person name="Liao Z."/>
            <person name="Wang S."/>
            <person name="Yan T."/>
            <person name="Shi P."/>
            <person name="Liu M."/>
            <person name="Fu X."/>
            <person name="Pan Q."/>
            <person name="Wang Y."/>
            <person name="Lv Z."/>
            <person name="Lu X."/>
            <person name="Zhang F."/>
            <person name="Jiang W."/>
            <person name="Ma Y."/>
            <person name="Chen M."/>
            <person name="Hao X."/>
            <person name="Li L."/>
            <person name="Tang Y."/>
            <person name="Lv G."/>
            <person name="Zhou Y."/>
            <person name="Sun X."/>
            <person name="Brodelius P.E."/>
            <person name="Rose J.K.C."/>
            <person name="Tang K."/>
        </authorList>
    </citation>
    <scope>NUCLEOTIDE SEQUENCE [LARGE SCALE GENOMIC DNA]</scope>
    <source>
        <strain evidence="5">cv. Huhao1</strain>
        <tissue evidence="4">Leaf</tissue>
    </source>
</reference>
<proteinExistence type="predicted"/>
<dbReference type="OrthoDB" id="2019938at2759"/>
<protein>
    <recommendedName>
        <fullName evidence="2">ACT domain-containing protein ACR</fullName>
    </recommendedName>
    <alternativeName>
        <fullName evidence="2">Protein ACT DOMAIN REPEATS</fullName>
    </alternativeName>
</protein>
<evidence type="ECO:0000259" key="3">
    <source>
        <dbReference type="PROSITE" id="PS51671"/>
    </source>
</evidence>
<keyword evidence="1 2" id="KW-0677">Repeat</keyword>
<dbReference type="PROSITE" id="PS51671">
    <property type="entry name" value="ACT"/>
    <property type="match status" value="2"/>
</dbReference>
<keyword evidence="5" id="KW-1185">Reference proteome</keyword>
<organism evidence="4 5">
    <name type="scientific">Artemisia annua</name>
    <name type="common">Sweet wormwood</name>
    <dbReference type="NCBI Taxonomy" id="35608"/>
    <lineage>
        <taxon>Eukaryota</taxon>
        <taxon>Viridiplantae</taxon>
        <taxon>Streptophyta</taxon>
        <taxon>Embryophyta</taxon>
        <taxon>Tracheophyta</taxon>
        <taxon>Spermatophyta</taxon>
        <taxon>Magnoliopsida</taxon>
        <taxon>eudicotyledons</taxon>
        <taxon>Gunneridae</taxon>
        <taxon>Pentapetalae</taxon>
        <taxon>asterids</taxon>
        <taxon>campanulids</taxon>
        <taxon>Asterales</taxon>
        <taxon>Asteraceae</taxon>
        <taxon>Asteroideae</taxon>
        <taxon>Anthemideae</taxon>
        <taxon>Artemisiinae</taxon>
        <taxon>Artemisia</taxon>
    </lineage>
</organism>
<dbReference type="SUPFAM" id="SSF55021">
    <property type="entry name" value="ACT-like"/>
    <property type="match status" value="3"/>
</dbReference>
<dbReference type="PANTHER" id="PTHR31096:SF7">
    <property type="entry name" value="ACT DOMAIN-CONTAINING PROTEIN ACR1"/>
    <property type="match status" value="1"/>
</dbReference>
<dbReference type="CDD" id="cd04895">
    <property type="entry name" value="ACT_ACR_1"/>
    <property type="match status" value="1"/>
</dbReference>
<accession>A0A2U1MWB9</accession>
<sequence>MDVSYGPYVDPELELLVDRLHPPRVCIDNDSYDDCTLVKVDSANKHGILLAMVQVLTDLDLVISKSYICSDGRWFMDVFHVTDQHGNKITDKNLIHYLQQSICTSRIRGKTQVKTANLGKQMRQKHISIEHTTLEMTTTDRPGLLSEISAVLAELRCHVSAAVAWTHNTRAACIIHVEDDLNPGSIMDPQRVDRVQAQLATVVNAHHTNSGRPSVKLSSPATGQTHAERRLHQLMMADKDYEESTYDPGRKPYDIVVTVEDCQEKGYSILNITSPDRPKLLFDTVCTLTDLQYVVFHATVSSKGSVAFQEYYIRKKDGRTLTSESQIQAITRCIIAAVERRVSHGLRLDVRSRNRSGLLSDVTRVFREHGLSIAGVEIGIHGEKAVGSFHVTDAGGHDVGPSMVESVKKEIEKFGGTVVLVVNGSSSNHASNNSTEYEGSRSSLRTMLWSHLERLSSKFQTSNSQS</sequence>
<dbReference type="AlphaFoldDB" id="A0A2U1MWB9"/>
<evidence type="ECO:0000313" key="4">
    <source>
        <dbReference type="EMBL" id="PWA65548.1"/>
    </source>
</evidence>
<feature type="domain" description="ACT" evidence="3">
    <location>
        <begin position="347"/>
        <end position="427"/>
    </location>
</feature>
<evidence type="ECO:0000313" key="5">
    <source>
        <dbReference type="Proteomes" id="UP000245207"/>
    </source>
</evidence>
<dbReference type="PANTHER" id="PTHR31096">
    <property type="entry name" value="ACT DOMAIN-CONTAINING PROTEIN ACR4-RELATED"/>
    <property type="match status" value="1"/>
</dbReference>
<evidence type="ECO:0000256" key="1">
    <source>
        <dbReference type="ARBA" id="ARBA00022737"/>
    </source>
</evidence>
<name>A0A2U1MWB9_ARTAN</name>
<dbReference type="InterPro" id="IPR040217">
    <property type="entry name" value="ACR1-12"/>
</dbReference>
<dbReference type="InterPro" id="IPR045865">
    <property type="entry name" value="ACT-like_dom_sf"/>
</dbReference>
<dbReference type="EMBL" id="PKPP01004199">
    <property type="protein sequence ID" value="PWA65548.1"/>
    <property type="molecule type" value="Genomic_DNA"/>
</dbReference>
<comment type="caution">
    <text evidence="4">The sequence shown here is derived from an EMBL/GenBank/DDBJ whole genome shotgun (WGS) entry which is preliminary data.</text>
</comment>
<dbReference type="InterPro" id="IPR002912">
    <property type="entry name" value="ACT_dom"/>
</dbReference>
<dbReference type="GO" id="GO:0016597">
    <property type="term" value="F:amino acid binding"/>
    <property type="evidence" value="ECO:0007669"/>
    <property type="project" value="UniProtKB-UniRule"/>
</dbReference>
<dbReference type="Proteomes" id="UP000245207">
    <property type="component" value="Unassembled WGS sequence"/>
</dbReference>
<dbReference type="CDD" id="cd04897">
    <property type="entry name" value="ACT_ACR_3"/>
    <property type="match status" value="1"/>
</dbReference>
<dbReference type="Pfam" id="PF01842">
    <property type="entry name" value="ACT"/>
    <property type="match status" value="1"/>
</dbReference>
<gene>
    <name evidence="4" type="ORF">CTI12_AA322280</name>
</gene>
<dbReference type="Gene3D" id="3.30.70.260">
    <property type="match status" value="1"/>
</dbReference>
<feature type="domain" description="ACT" evidence="3">
    <location>
        <begin position="133"/>
        <end position="214"/>
    </location>
</feature>